<dbReference type="EMBL" id="FONX01000002">
    <property type="protein sequence ID" value="SFE47889.1"/>
    <property type="molecule type" value="Genomic_DNA"/>
</dbReference>
<keyword evidence="1" id="KW-0732">Signal</keyword>
<dbReference type="Pfam" id="PF08332">
    <property type="entry name" value="CaMKII_AD"/>
    <property type="match status" value="1"/>
</dbReference>
<name>A0A1I2AVW8_9BURK</name>
<accession>A0A1I2AVW8</accession>
<protein>
    <recommendedName>
        <fullName evidence="2">Calcium/calmodulin-dependent protein kinase II association-domain domain-containing protein</fullName>
    </recommendedName>
</protein>
<dbReference type="Gene3D" id="3.10.450.50">
    <property type="match status" value="1"/>
</dbReference>
<evidence type="ECO:0000313" key="3">
    <source>
        <dbReference type="EMBL" id="SFE47889.1"/>
    </source>
</evidence>
<feature type="chain" id="PRO_5011687048" description="Calcium/calmodulin-dependent protein kinase II association-domain domain-containing protein" evidence="1">
    <location>
        <begin position="22"/>
        <end position="174"/>
    </location>
</feature>
<dbReference type="NCBIfam" id="TIGR02246">
    <property type="entry name" value="SgcJ/EcaC family oxidoreductase"/>
    <property type="match status" value="1"/>
</dbReference>
<organism evidence="3 4">
    <name type="scientific">Paracidovorax wautersii</name>
    <dbReference type="NCBI Taxonomy" id="1177982"/>
    <lineage>
        <taxon>Bacteria</taxon>
        <taxon>Pseudomonadati</taxon>
        <taxon>Pseudomonadota</taxon>
        <taxon>Betaproteobacteria</taxon>
        <taxon>Burkholderiales</taxon>
        <taxon>Comamonadaceae</taxon>
        <taxon>Paracidovorax</taxon>
    </lineage>
</organism>
<dbReference type="GO" id="GO:0005516">
    <property type="term" value="F:calmodulin binding"/>
    <property type="evidence" value="ECO:0007669"/>
    <property type="project" value="InterPro"/>
</dbReference>
<dbReference type="SUPFAM" id="SSF54427">
    <property type="entry name" value="NTF2-like"/>
    <property type="match status" value="1"/>
</dbReference>
<sequence>MHHPLLRIIPLICTASLVACASAPGSSSSGSAAPAAMKTAAASTTTETCEHITPEQVAALFDRWNASLATGDAHKVVENYAPNSILLPTVSNKPRMTAAEEEDYFEHFLHDKPSGKINQRFIKTGCNTAVDAGLYTFTFAKTGAVVKARYSYTYDYIDGQWLITSHHSSAMPEK</sequence>
<feature type="domain" description="Calcium/calmodulin-dependent protein kinase II association-domain" evidence="2">
    <location>
        <begin position="56"/>
        <end position="172"/>
    </location>
</feature>
<keyword evidence="4" id="KW-1185">Reference proteome</keyword>
<feature type="signal peptide" evidence="1">
    <location>
        <begin position="1"/>
        <end position="21"/>
    </location>
</feature>
<dbReference type="InterPro" id="IPR013543">
    <property type="entry name" value="Ca/CaM-dep_prot_kinase-assoc"/>
</dbReference>
<dbReference type="PROSITE" id="PS51257">
    <property type="entry name" value="PROKAR_LIPOPROTEIN"/>
    <property type="match status" value="1"/>
</dbReference>
<gene>
    <name evidence="3" type="ORF">SAMN04489711_102250</name>
</gene>
<proteinExistence type="predicted"/>
<evidence type="ECO:0000313" key="4">
    <source>
        <dbReference type="Proteomes" id="UP000199119"/>
    </source>
</evidence>
<dbReference type="InterPro" id="IPR032710">
    <property type="entry name" value="NTF2-like_dom_sf"/>
</dbReference>
<evidence type="ECO:0000256" key="1">
    <source>
        <dbReference type="SAM" id="SignalP"/>
    </source>
</evidence>
<dbReference type="AlphaFoldDB" id="A0A1I2AVW8"/>
<reference evidence="4" key="1">
    <citation type="submission" date="2016-10" db="EMBL/GenBank/DDBJ databases">
        <authorList>
            <person name="Varghese N."/>
            <person name="Submissions S."/>
        </authorList>
    </citation>
    <scope>NUCLEOTIDE SEQUENCE [LARGE SCALE GENOMIC DNA]</scope>
    <source>
        <strain evidence="4">DSM 27981</strain>
    </source>
</reference>
<dbReference type="InterPro" id="IPR011944">
    <property type="entry name" value="Steroid_delta5-4_isomerase"/>
</dbReference>
<dbReference type="Proteomes" id="UP000199119">
    <property type="component" value="Unassembled WGS sequence"/>
</dbReference>
<evidence type="ECO:0000259" key="2">
    <source>
        <dbReference type="Pfam" id="PF08332"/>
    </source>
</evidence>
<dbReference type="GO" id="GO:0004683">
    <property type="term" value="F:calcium/calmodulin-dependent protein kinase activity"/>
    <property type="evidence" value="ECO:0007669"/>
    <property type="project" value="InterPro"/>
</dbReference>